<feature type="region of interest" description="Disordered" evidence="7">
    <location>
        <begin position="420"/>
        <end position="472"/>
    </location>
</feature>
<feature type="transmembrane region" description="Helical" evidence="8">
    <location>
        <begin position="219"/>
        <end position="239"/>
    </location>
</feature>
<organism evidence="10 11">
    <name type="scientific">Plantactinospora mayteni</name>
    <dbReference type="NCBI Taxonomy" id="566021"/>
    <lineage>
        <taxon>Bacteria</taxon>
        <taxon>Bacillati</taxon>
        <taxon>Actinomycetota</taxon>
        <taxon>Actinomycetes</taxon>
        <taxon>Micromonosporales</taxon>
        <taxon>Micromonosporaceae</taxon>
        <taxon>Plantactinospora</taxon>
    </lineage>
</organism>
<dbReference type="Pfam" id="PF05977">
    <property type="entry name" value="MFS_3"/>
    <property type="match status" value="1"/>
</dbReference>
<comment type="subcellular location">
    <subcellularLocation>
        <location evidence="1">Cell membrane</location>
        <topology evidence="1">Multi-pass membrane protein</topology>
    </subcellularLocation>
</comment>
<keyword evidence="6 8" id="KW-0472">Membrane</keyword>
<accession>A0ABQ4ET60</accession>
<evidence type="ECO:0000256" key="1">
    <source>
        <dbReference type="ARBA" id="ARBA00004651"/>
    </source>
</evidence>
<comment type="caution">
    <text evidence="10">The sequence shown here is derived from an EMBL/GenBank/DDBJ whole genome shotgun (WGS) entry which is preliminary data.</text>
</comment>
<evidence type="ECO:0000256" key="5">
    <source>
        <dbReference type="ARBA" id="ARBA00022989"/>
    </source>
</evidence>
<feature type="transmembrane region" description="Helical" evidence="8">
    <location>
        <begin position="180"/>
        <end position="199"/>
    </location>
</feature>
<name>A0ABQ4ET60_9ACTN</name>
<feature type="transmembrane region" description="Helical" evidence="8">
    <location>
        <begin position="286"/>
        <end position="306"/>
    </location>
</feature>
<evidence type="ECO:0000259" key="9">
    <source>
        <dbReference type="PROSITE" id="PS50850"/>
    </source>
</evidence>
<dbReference type="PRINTS" id="PR01988">
    <property type="entry name" value="EXPORTERBACE"/>
</dbReference>
<evidence type="ECO:0000256" key="6">
    <source>
        <dbReference type="ARBA" id="ARBA00023136"/>
    </source>
</evidence>
<sequence>MGTWDSALAPLRHRPFRYLAIGRAATMLGNAVAPIALAFAVLDLTDSVRDLGLVVGARSLTHVVFLLFGGVLADRLPRQAVMVVSCTLAALTQGAVAALVLTGTATIPALVALAALNGVVAAFAWPAAAALVPQTVPAELLQSANALNRLGINAAMIGGASLGGVLVAGVGPGWGLLVDATTFALAGLAFARVRVHAVADPRAERVNPLRELREGWTEFVARSWVWVVVLGFLLINFAYASSVNVLGPDVADDTIGRPAWGVVLAAQTAGMVAGALVALRIRVRRLLLLGVVCMFADVLLLLGLAWAPSVAVLVVAAFVAGLAVEQFSVAWETSMQQNIPADKLARVYSHDALGSFLAIPLGQMAIGPVAEHIGTESTLLVAAGIVLVAVLGMLADPGVRRLSAELPAARTASATGAASVPASASAPVPASASGPAGSPVSATGAAPVVGPPAASELDGGPVGAGRAGGLAD</sequence>
<dbReference type="PROSITE" id="PS50850">
    <property type="entry name" value="MFS"/>
    <property type="match status" value="1"/>
</dbReference>
<dbReference type="PANTHER" id="PTHR23513:SF11">
    <property type="entry name" value="STAPHYLOFERRIN A TRANSPORTER"/>
    <property type="match status" value="1"/>
</dbReference>
<dbReference type="SUPFAM" id="SSF103473">
    <property type="entry name" value="MFS general substrate transporter"/>
    <property type="match status" value="1"/>
</dbReference>
<dbReference type="Proteomes" id="UP000621500">
    <property type="component" value="Unassembled WGS sequence"/>
</dbReference>
<feature type="transmembrane region" description="Helical" evidence="8">
    <location>
        <begin position="20"/>
        <end position="41"/>
    </location>
</feature>
<dbReference type="InterPro" id="IPR020846">
    <property type="entry name" value="MFS_dom"/>
</dbReference>
<feature type="transmembrane region" description="Helical" evidence="8">
    <location>
        <begin position="259"/>
        <end position="279"/>
    </location>
</feature>
<evidence type="ECO:0000313" key="10">
    <source>
        <dbReference type="EMBL" id="GIG97844.1"/>
    </source>
</evidence>
<proteinExistence type="predicted"/>
<dbReference type="EMBL" id="BONX01000030">
    <property type="protein sequence ID" value="GIG97844.1"/>
    <property type="molecule type" value="Genomic_DNA"/>
</dbReference>
<protein>
    <submittedName>
        <fullName evidence="10">MFS transporter</fullName>
    </submittedName>
</protein>
<dbReference type="Gene3D" id="1.20.1250.20">
    <property type="entry name" value="MFS general substrate transporter like domains"/>
    <property type="match status" value="1"/>
</dbReference>
<feature type="transmembrane region" description="Helical" evidence="8">
    <location>
        <begin position="107"/>
        <end position="132"/>
    </location>
</feature>
<gene>
    <name evidence="10" type="ORF">Pma05_44170</name>
</gene>
<keyword evidence="4 8" id="KW-0812">Transmembrane</keyword>
<dbReference type="CDD" id="cd06173">
    <property type="entry name" value="MFS_MefA_like"/>
    <property type="match status" value="1"/>
</dbReference>
<feature type="compositionally biased region" description="Low complexity" evidence="7">
    <location>
        <begin position="420"/>
        <end position="455"/>
    </location>
</feature>
<dbReference type="PANTHER" id="PTHR23513">
    <property type="entry name" value="INTEGRAL MEMBRANE EFFLUX PROTEIN-RELATED"/>
    <property type="match status" value="1"/>
</dbReference>
<evidence type="ECO:0000313" key="11">
    <source>
        <dbReference type="Proteomes" id="UP000621500"/>
    </source>
</evidence>
<dbReference type="RefSeq" id="WP_203859325.1">
    <property type="nucleotide sequence ID" value="NZ_BAAAZQ010000006.1"/>
</dbReference>
<reference evidence="10 11" key="1">
    <citation type="submission" date="2021-01" db="EMBL/GenBank/DDBJ databases">
        <title>Whole genome shotgun sequence of Plantactinospora mayteni NBRC 109088.</title>
        <authorList>
            <person name="Komaki H."/>
            <person name="Tamura T."/>
        </authorList>
    </citation>
    <scope>NUCLEOTIDE SEQUENCE [LARGE SCALE GENOMIC DNA]</scope>
    <source>
        <strain evidence="10 11">NBRC 109088</strain>
    </source>
</reference>
<feature type="domain" description="Major facilitator superfamily (MFS) profile" evidence="9">
    <location>
        <begin position="1"/>
        <end position="400"/>
    </location>
</feature>
<feature type="transmembrane region" description="Helical" evidence="8">
    <location>
        <begin position="80"/>
        <end position="101"/>
    </location>
</feature>
<keyword evidence="5 8" id="KW-1133">Transmembrane helix</keyword>
<evidence type="ECO:0000256" key="7">
    <source>
        <dbReference type="SAM" id="MobiDB-lite"/>
    </source>
</evidence>
<feature type="transmembrane region" description="Helical" evidence="8">
    <location>
        <begin position="312"/>
        <end position="331"/>
    </location>
</feature>
<feature type="compositionally biased region" description="Gly residues" evidence="7">
    <location>
        <begin position="460"/>
        <end position="472"/>
    </location>
</feature>
<dbReference type="InterPro" id="IPR036259">
    <property type="entry name" value="MFS_trans_sf"/>
</dbReference>
<keyword evidence="11" id="KW-1185">Reference proteome</keyword>
<keyword evidence="2" id="KW-0813">Transport</keyword>
<evidence type="ECO:0000256" key="3">
    <source>
        <dbReference type="ARBA" id="ARBA00022475"/>
    </source>
</evidence>
<keyword evidence="3" id="KW-1003">Cell membrane</keyword>
<evidence type="ECO:0000256" key="2">
    <source>
        <dbReference type="ARBA" id="ARBA00022448"/>
    </source>
</evidence>
<feature type="transmembrane region" description="Helical" evidence="8">
    <location>
        <begin position="376"/>
        <end position="395"/>
    </location>
</feature>
<dbReference type="InterPro" id="IPR022324">
    <property type="entry name" value="Bacilysin_exporter_BacE_put"/>
</dbReference>
<evidence type="ECO:0000256" key="8">
    <source>
        <dbReference type="SAM" id="Phobius"/>
    </source>
</evidence>
<dbReference type="InterPro" id="IPR010290">
    <property type="entry name" value="TM_effector"/>
</dbReference>
<feature type="transmembrane region" description="Helical" evidence="8">
    <location>
        <begin position="352"/>
        <end position="370"/>
    </location>
</feature>
<feature type="transmembrane region" description="Helical" evidence="8">
    <location>
        <begin position="152"/>
        <end position="174"/>
    </location>
</feature>
<evidence type="ECO:0000256" key="4">
    <source>
        <dbReference type="ARBA" id="ARBA00022692"/>
    </source>
</evidence>
<feature type="transmembrane region" description="Helical" evidence="8">
    <location>
        <begin position="53"/>
        <end position="73"/>
    </location>
</feature>